<keyword evidence="2" id="KW-1185">Reference proteome</keyword>
<evidence type="ECO:0000313" key="1">
    <source>
        <dbReference type="EMBL" id="GAA4898844.1"/>
    </source>
</evidence>
<dbReference type="EMBL" id="BAABJZ010000100">
    <property type="protein sequence ID" value="GAA4898844.1"/>
    <property type="molecule type" value="Genomic_DNA"/>
</dbReference>
<dbReference type="InterPro" id="IPR004220">
    <property type="entry name" value="5-COMe_2-OHmuconate_Isoase"/>
</dbReference>
<dbReference type="PANTHER" id="PTHR37950:SF1">
    <property type="entry name" value="4-HYDROXYPHENYLACETATE CATABOLISM PROTEIN"/>
    <property type="match status" value="1"/>
</dbReference>
<dbReference type="Gene3D" id="3.30.429.10">
    <property type="entry name" value="Macrophage Migration Inhibitory Factor"/>
    <property type="match status" value="1"/>
</dbReference>
<dbReference type="SUPFAM" id="SSF55331">
    <property type="entry name" value="Tautomerase/MIF"/>
    <property type="match status" value="1"/>
</dbReference>
<dbReference type="InterPro" id="IPR014347">
    <property type="entry name" value="Tautomerase/MIF_sf"/>
</dbReference>
<protein>
    <recommendedName>
        <fullName evidence="3">5-carboxymethyl-2-hydroxymuconate isomerase</fullName>
    </recommendedName>
</protein>
<dbReference type="Proteomes" id="UP001499988">
    <property type="component" value="Unassembled WGS sequence"/>
</dbReference>
<evidence type="ECO:0008006" key="3">
    <source>
        <dbReference type="Google" id="ProtNLM"/>
    </source>
</evidence>
<reference evidence="2" key="1">
    <citation type="journal article" date="2019" name="Int. J. Syst. Evol. Microbiol.">
        <title>The Global Catalogue of Microorganisms (GCM) 10K type strain sequencing project: providing services to taxonomists for standard genome sequencing and annotation.</title>
        <authorList>
            <consortium name="The Broad Institute Genomics Platform"/>
            <consortium name="The Broad Institute Genome Sequencing Center for Infectious Disease"/>
            <person name="Wu L."/>
            <person name="Ma J."/>
        </authorList>
    </citation>
    <scope>NUCLEOTIDE SEQUENCE [LARGE SCALE GENOMIC DNA]</scope>
    <source>
        <strain evidence="2">JCM 18401</strain>
    </source>
</reference>
<sequence length="113" mass="12568">MPHLNFEYAQELEVFVDVAEVLEALHHASVNTGHFHADDIKIRAYPTRHYLVAGSAQLFCHLEVRLLPGRSGTLKAEISQQLLDCLVKHLPPLASISTNVADLADPGYRKISQ</sequence>
<evidence type="ECO:0000313" key="2">
    <source>
        <dbReference type="Proteomes" id="UP001499988"/>
    </source>
</evidence>
<dbReference type="RefSeq" id="WP_345336801.1">
    <property type="nucleotide sequence ID" value="NZ_BAABJZ010000100.1"/>
</dbReference>
<dbReference type="CDD" id="cd00580">
    <property type="entry name" value="CHMI"/>
    <property type="match status" value="1"/>
</dbReference>
<gene>
    <name evidence="1" type="ORF">GCM10023333_35440</name>
</gene>
<organism evidence="1 2">
    <name type="scientific">Ferrimonas pelagia</name>
    <dbReference type="NCBI Taxonomy" id="1177826"/>
    <lineage>
        <taxon>Bacteria</taxon>
        <taxon>Pseudomonadati</taxon>
        <taxon>Pseudomonadota</taxon>
        <taxon>Gammaproteobacteria</taxon>
        <taxon>Alteromonadales</taxon>
        <taxon>Ferrimonadaceae</taxon>
        <taxon>Ferrimonas</taxon>
    </lineage>
</organism>
<dbReference type="Pfam" id="PF02962">
    <property type="entry name" value="CHMI"/>
    <property type="match status" value="1"/>
</dbReference>
<proteinExistence type="predicted"/>
<accession>A0ABP9FCC3</accession>
<comment type="caution">
    <text evidence="1">The sequence shown here is derived from an EMBL/GenBank/DDBJ whole genome shotgun (WGS) entry which is preliminary data.</text>
</comment>
<name>A0ABP9FCC3_9GAMM</name>
<dbReference type="PANTHER" id="PTHR37950">
    <property type="entry name" value="4-HYDROXYPHENYLACETATE CATABOLISM PROTEIN"/>
    <property type="match status" value="1"/>
</dbReference>